<protein>
    <submittedName>
        <fullName evidence="1">Uncharacterized protein</fullName>
    </submittedName>
</protein>
<reference evidence="2" key="1">
    <citation type="journal article" date="2014" name="Proc. Natl. Acad. Sci. U.S.A.">
        <title>Extensive sampling of basidiomycete genomes demonstrates inadequacy of the white-rot/brown-rot paradigm for wood decay fungi.</title>
        <authorList>
            <person name="Riley R."/>
            <person name="Salamov A.A."/>
            <person name="Brown D.W."/>
            <person name="Nagy L.G."/>
            <person name="Floudas D."/>
            <person name="Held B.W."/>
            <person name="Levasseur A."/>
            <person name="Lombard V."/>
            <person name="Morin E."/>
            <person name="Otillar R."/>
            <person name="Lindquist E.A."/>
            <person name="Sun H."/>
            <person name="LaButti K.M."/>
            <person name="Schmutz J."/>
            <person name="Jabbour D."/>
            <person name="Luo H."/>
            <person name="Baker S.E."/>
            <person name="Pisabarro A.G."/>
            <person name="Walton J.D."/>
            <person name="Blanchette R.A."/>
            <person name="Henrissat B."/>
            <person name="Martin F."/>
            <person name="Cullen D."/>
            <person name="Hibbett D.S."/>
            <person name="Grigoriev I.V."/>
        </authorList>
    </citation>
    <scope>NUCLEOTIDE SEQUENCE [LARGE SCALE GENOMIC DNA]</scope>
    <source>
        <strain evidence="2">CBS 339.88</strain>
    </source>
</reference>
<dbReference type="AlphaFoldDB" id="A0A067SSQ7"/>
<sequence>MSESVTNTSPNFQFNFRCQECRLFNLTFEPENALSAWTPDAEVSIKGSKTTRDISEQEVIEVQEQTAFVVRLGPTRGVDEVLNELRHTVCGGIVPEEWWVRTQELGKTNVEDKEKEQSHLSLTNRGRFATSHKLPLSPAIGPQILSLMDFNHELLR</sequence>
<dbReference type="HOGENOM" id="CLU_1686714_0_0_1"/>
<dbReference type="Proteomes" id="UP000027222">
    <property type="component" value="Unassembled WGS sequence"/>
</dbReference>
<proteinExistence type="predicted"/>
<keyword evidence="2" id="KW-1185">Reference proteome</keyword>
<dbReference type="EMBL" id="KL142396">
    <property type="protein sequence ID" value="KDR70729.1"/>
    <property type="molecule type" value="Genomic_DNA"/>
</dbReference>
<evidence type="ECO:0000313" key="1">
    <source>
        <dbReference type="EMBL" id="KDR70729.1"/>
    </source>
</evidence>
<evidence type="ECO:0000313" key="2">
    <source>
        <dbReference type="Proteomes" id="UP000027222"/>
    </source>
</evidence>
<gene>
    <name evidence="1" type="ORF">GALMADRAFT_214452</name>
</gene>
<name>A0A067SSQ7_GALM3</name>
<accession>A0A067SSQ7</accession>
<organism evidence="1 2">
    <name type="scientific">Galerina marginata (strain CBS 339.88)</name>
    <dbReference type="NCBI Taxonomy" id="685588"/>
    <lineage>
        <taxon>Eukaryota</taxon>
        <taxon>Fungi</taxon>
        <taxon>Dikarya</taxon>
        <taxon>Basidiomycota</taxon>
        <taxon>Agaricomycotina</taxon>
        <taxon>Agaricomycetes</taxon>
        <taxon>Agaricomycetidae</taxon>
        <taxon>Agaricales</taxon>
        <taxon>Agaricineae</taxon>
        <taxon>Strophariaceae</taxon>
        <taxon>Galerina</taxon>
    </lineage>
</organism>